<evidence type="ECO:0000256" key="1">
    <source>
        <dbReference type="ARBA" id="ARBA00001561"/>
    </source>
</evidence>
<dbReference type="InterPro" id="IPR050695">
    <property type="entry name" value="N-acetylmuramoyl_amidase_3"/>
</dbReference>
<evidence type="ECO:0000256" key="4">
    <source>
        <dbReference type="SAM" id="MobiDB-lite"/>
    </source>
</evidence>
<keyword evidence="3 7" id="KW-0378">Hydrolase</keyword>
<dbReference type="EMBL" id="JBBUKT010000012">
    <property type="protein sequence ID" value="MEK7953516.1"/>
    <property type="molecule type" value="Genomic_DNA"/>
</dbReference>
<dbReference type="RefSeq" id="WP_341407283.1">
    <property type="nucleotide sequence ID" value="NZ_JBBUKT010000012.1"/>
</dbReference>
<dbReference type="CDD" id="cd02696">
    <property type="entry name" value="MurNAc-LAA"/>
    <property type="match status" value="1"/>
</dbReference>
<evidence type="ECO:0000313" key="7">
    <source>
        <dbReference type="EMBL" id="MEK7953516.1"/>
    </source>
</evidence>
<dbReference type="Gene3D" id="3.40.630.40">
    <property type="entry name" value="Zn-dependent exopeptidases"/>
    <property type="match status" value="1"/>
</dbReference>
<evidence type="ECO:0000256" key="2">
    <source>
        <dbReference type="ARBA" id="ARBA00011901"/>
    </source>
</evidence>
<evidence type="ECO:0000256" key="5">
    <source>
        <dbReference type="SAM" id="SignalP"/>
    </source>
</evidence>
<keyword evidence="5" id="KW-0732">Signal</keyword>
<protein>
    <recommendedName>
        <fullName evidence="2">N-acetylmuramoyl-L-alanine amidase</fullName>
        <ecNumber evidence="2">3.5.1.28</ecNumber>
    </recommendedName>
</protein>
<accession>A0ABU9B0H9</accession>
<name>A0ABU9B0H9_9BACT</name>
<proteinExistence type="predicted"/>
<feature type="domain" description="MurNAc-LAA" evidence="6">
    <location>
        <begin position="110"/>
        <end position="221"/>
    </location>
</feature>
<evidence type="ECO:0000256" key="3">
    <source>
        <dbReference type="ARBA" id="ARBA00022801"/>
    </source>
</evidence>
<organism evidence="7 8">
    <name type="scientific">Luteolibacter soli</name>
    <dbReference type="NCBI Taxonomy" id="3135280"/>
    <lineage>
        <taxon>Bacteria</taxon>
        <taxon>Pseudomonadati</taxon>
        <taxon>Verrucomicrobiota</taxon>
        <taxon>Verrucomicrobiia</taxon>
        <taxon>Verrucomicrobiales</taxon>
        <taxon>Verrucomicrobiaceae</taxon>
        <taxon>Luteolibacter</taxon>
    </lineage>
</organism>
<reference evidence="7 8" key="1">
    <citation type="submission" date="2024-04" db="EMBL/GenBank/DDBJ databases">
        <title>Luteolibacter sp. isolated from soil.</title>
        <authorList>
            <person name="An J."/>
        </authorList>
    </citation>
    <scope>NUCLEOTIDE SEQUENCE [LARGE SCALE GENOMIC DNA]</scope>
    <source>
        <strain evidence="7 8">Y139</strain>
    </source>
</reference>
<dbReference type="PANTHER" id="PTHR30404:SF0">
    <property type="entry name" value="N-ACETYLMURAMOYL-L-ALANINE AMIDASE AMIC"/>
    <property type="match status" value="1"/>
</dbReference>
<dbReference type="Proteomes" id="UP001371305">
    <property type="component" value="Unassembled WGS sequence"/>
</dbReference>
<dbReference type="EC" id="3.5.1.28" evidence="2"/>
<feature type="signal peptide" evidence="5">
    <location>
        <begin position="1"/>
        <end position="26"/>
    </location>
</feature>
<gene>
    <name evidence="7" type="ORF">WKV53_23580</name>
</gene>
<comment type="catalytic activity">
    <reaction evidence="1">
        <text>Hydrolyzes the link between N-acetylmuramoyl residues and L-amino acid residues in certain cell-wall glycopeptides.</text>
        <dbReference type="EC" id="3.5.1.28"/>
    </reaction>
</comment>
<dbReference type="InterPro" id="IPR002508">
    <property type="entry name" value="MurNAc-LAA_cat"/>
</dbReference>
<dbReference type="SUPFAM" id="SSF53187">
    <property type="entry name" value="Zn-dependent exopeptidases"/>
    <property type="match status" value="1"/>
</dbReference>
<dbReference type="PANTHER" id="PTHR30404">
    <property type="entry name" value="N-ACETYLMURAMOYL-L-ALANINE AMIDASE"/>
    <property type="match status" value="1"/>
</dbReference>
<dbReference type="Pfam" id="PF01520">
    <property type="entry name" value="Amidase_3"/>
    <property type="match status" value="1"/>
</dbReference>
<evidence type="ECO:0000313" key="8">
    <source>
        <dbReference type="Proteomes" id="UP001371305"/>
    </source>
</evidence>
<dbReference type="PROSITE" id="PS51257">
    <property type="entry name" value="PROKAR_LIPOPROTEIN"/>
    <property type="match status" value="1"/>
</dbReference>
<dbReference type="SMART" id="SM00646">
    <property type="entry name" value="Ami_3"/>
    <property type="match status" value="1"/>
</dbReference>
<dbReference type="GO" id="GO:0008745">
    <property type="term" value="F:N-acetylmuramoyl-L-alanine amidase activity"/>
    <property type="evidence" value="ECO:0007669"/>
    <property type="project" value="UniProtKB-EC"/>
</dbReference>
<feature type="region of interest" description="Disordered" evidence="4">
    <location>
        <begin position="226"/>
        <end position="251"/>
    </location>
</feature>
<sequence>MRFGLPTLFAAVACLLAASCAGPGTANVPSGASNNGRPDYWGHRPGPKGFDTVIIDAGHGGKDSGAVSGTTGQKEKDLALDTAKRLQRQLGGKVKTRLMRSDDTFIDLDVRAARASGQSNTILVSIHYNSSGAGVRGPETYYWRVDSHGLATRFQRALTSVSPAESGNRGMVRRRLRLTRNPDIPCVLLEIGYLSNPSEARLCADPGYRDKMAAAIARAILDQQANGDAGTGALPRPINAPPSRPSDPAGS</sequence>
<feature type="chain" id="PRO_5046276817" description="N-acetylmuramoyl-L-alanine amidase" evidence="5">
    <location>
        <begin position="27"/>
        <end position="251"/>
    </location>
</feature>
<comment type="caution">
    <text evidence="7">The sequence shown here is derived from an EMBL/GenBank/DDBJ whole genome shotgun (WGS) entry which is preliminary data.</text>
</comment>
<keyword evidence="8" id="KW-1185">Reference proteome</keyword>
<evidence type="ECO:0000259" key="6">
    <source>
        <dbReference type="SMART" id="SM00646"/>
    </source>
</evidence>